<dbReference type="InterPro" id="IPR013325">
    <property type="entry name" value="RNA_pol_sigma_r2"/>
</dbReference>
<dbReference type="Proteomes" id="UP000549971">
    <property type="component" value="Unassembled WGS sequence"/>
</dbReference>
<accession>A0A7W9J5Q4</accession>
<dbReference type="SUPFAM" id="SSF88946">
    <property type="entry name" value="Sigma2 domain of RNA polymerase sigma factors"/>
    <property type="match status" value="1"/>
</dbReference>
<dbReference type="AlphaFoldDB" id="A0A7W9J5Q4"/>
<dbReference type="Gene3D" id="1.10.1740.10">
    <property type="match status" value="1"/>
</dbReference>
<reference evidence="2 3" key="1">
    <citation type="submission" date="2020-08" db="EMBL/GenBank/DDBJ databases">
        <title>Sequencing the genomes of 1000 actinobacteria strains.</title>
        <authorList>
            <person name="Klenk H.-P."/>
        </authorList>
    </citation>
    <scope>NUCLEOTIDE SEQUENCE [LARGE SCALE GENOMIC DNA]</scope>
    <source>
        <strain evidence="2 3">DSM 28967</strain>
    </source>
</reference>
<dbReference type="GO" id="GO:0003700">
    <property type="term" value="F:DNA-binding transcription factor activity"/>
    <property type="evidence" value="ECO:0007669"/>
    <property type="project" value="InterPro"/>
</dbReference>
<comment type="caution">
    <text evidence="2">The sequence shown here is derived from an EMBL/GenBank/DDBJ whole genome shotgun (WGS) entry which is preliminary data.</text>
</comment>
<dbReference type="GO" id="GO:0006352">
    <property type="term" value="P:DNA-templated transcription initiation"/>
    <property type="evidence" value="ECO:0007669"/>
    <property type="project" value="InterPro"/>
</dbReference>
<dbReference type="EMBL" id="JACHMY010000001">
    <property type="protein sequence ID" value="MBB5835884.1"/>
    <property type="molecule type" value="Genomic_DNA"/>
</dbReference>
<gene>
    <name evidence="2" type="ORF">HDA39_002618</name>
</gene>
<sequence>MHLALQGNTQVLSRRMHGRASHPEPSAAVLSRSQEVTLVAAAQSGQDEAAGEIFDRHGTALLQLALAILRDGDQAEAVVADVIVQVCTESVDLLGDKSLRLELARRTYLHCVQRLPAVADISGMPAGPAGAVVAMTKLKELSRQQRATIALVMAGDHSYVDVAQLLRLSPARVLALLCSCLRELATTEKTGCDQRPLIKRRHSSWAQSEYH</sequence>
<protein>
    <submittedName>
        <fullName evidence="2">DNA-directed RNA polymerase specialized sigma24 family protein</fullName>
    </submittedName>
</protein>
<proteinExistence type="predicted"/>
<feature type="compositionally biased region" description="Polar residues" evidence="1">
    <location>
        <begin position="1"/>
        <end position="12"/>
    </location>
</feature>
<dbReference type="GO" id="GO:0000428">
    <property type="term" value="C:DNA-directed RNA polymerase complex"/>
    <property type="evidence" value="ECO:0007669"/>
    <property type="project" value="UniProtKB-KW"/>
</dbReference>
<dbReference type="InterPro" id="IPR013324">
    <property type="entry name" value="RNA_pol_sigma_r3/r4-like"/>
</dbReference>
<evidence type="ECO:0000256" key="1">
    <source>
        <dbReference type="SAM" id="MobiDB-lite"/>
    </source>
</evidence>
<keyword evidence="2" id="KW-0804">Transcription</keyword>
<organism evidence="2 3">
    <name type="scientific">Kribbella italica</name>
    <dbReference type="NCBI Taxonomy" id="1540520"/>
    <lineage>
        <taxon>Bacteria</taxon>
        <taxon>Bacillati</taxon>
        <taxon>Actinomycetota</taxon>
        <taxon>Actinomycetes</taxon>
        <taxon>Propionibacteriales</taxon>
        <taxon>Kribbellaceae</taxon>
        <taxon>Kribbella</taxon>
    </lineage>
</organism>
<keyword evidence="2" id="KW-0240">DNA-directed RNA polymerase</keyword>
<dbReference type="SUPFAM" id="SSF88659">
    <property type="entry name" value="Sigma3 and sigma4 domains of RNA polymerase sigma factors"/>
    <property type="match status" value="1"/>
</dbReference>
<keyword evidence="3" id="KW-1185">Reference proteome</keyword>
<evidence type="ECO:0000313" key="2">
    <source>
        <dbReference type="EMBL" id="MBB5835884.1"/>
    </source>
</evidence>
<name>A0A7W9J5Q4_9ACTN</name>
<feature type="region of interest" description="Disordered" evidence="1">
    <location>
        <begin position="1"/>
        <end position="30"/>
    </location>
</feature>
<dbReference type="RefSeq" id="WP_184795473.1">
    <property type="nucleotide sequence ID" value="NZ_JACHMY010000001.1"/>
</dbReference>
<evidence type="ECO:0000313" key="3">
    <source>
        <dbReference type="Proteomes" id="UP000549971"/>
    </source>
</evidence>